<feature type="compositionally biased region" description="Low complexity" evidence="7">
    <location>
        <begin position="1241"/>
        <end position="1254"/>
    </location>
</feature>
<evidence type="ECO:0000256" key="4">
    <source>
        <dbReference type="ARBA" id="ARBA00022989"/>
    </source>
</evidence>
<feature type="region of interest" description="Disordered" evidence="7">
    <location>
        <begin position="1228"/>
        <end position="1254"/>
    </location>
</feature>
<name>D0VYP1_DUGJA</name>
<evidence type="ECO:0000256" key="6">
    <source>
        <dbReference type="ARBA" id="ARBA00023180"/>
    </source>
</evidence>
<feature type="transmembrane region" description="Helical" evidence="8">
    <location>
        <begin position="387"/>
        <end position="405"/>
    </location>
</feature>
<dbReference type="EMBL" id="AB504738">
    <property type="protein sequence ID" value="BAI49944.1"/>
    <property type="molecule type" value="mRNA"/>
</dbReference>
<dbReference type="SUPFAM" id="SSF82866">
    <property type="entry name" value="Multidrug efflux transporter AcrB transmembrane domain"/>
    <property type="match status" value="2"/>
</dbReference>
<dbReference type="Gene3D" id="1.20.1640.10">
    <property type="entry name" value="Multidrug efflux transporter AcrB transmembrane domain"/>
    <property type="match status" value="2"/>
</dbReference>
<evidence type="ECO:0000256" key="3">
    <source>
        <dbReference type="ARBA" id="ARBA00022692"/>
    </source>
</evidence>
<feature type="transmembrane region" description="Helical" evidence="8">
    <location>
        <begin position="1025"/>
        <end position="1044"/>
    </location>
</feature>
<evidence type="ECO:0000256" key="1">
    <source>
        <dbReference type="ARBA" id="ARBA00004141"/>
    </source>
</evidence>
<feature type="transmembrane region" description="Helical" evidence="8">
    <location>
        <begin position="993"/>
        <end position="1013"/>
    </location>
</feature>
<feature type="region of interest" description="Disordered" evidence="7">
    <location>
        <begin position="1276"/>
        <end position="1305"/>
    </location>
</feature>
<feature type="transmembrane region" description="Helical" evidence="8">
    <location>
        <begin position="417"/>
        <end position="445"/>
    </location>
</feature>
<proteinExistence type="evidence at transcript level"/>
<feature type="domain" description="SSD" evidence="9">
    <location>
        <begin position="386"/>
        <end position="549"/>
    </location>
</feature>
<dbReference type="GO" id="GO:0005119">
    <property type="term" value="F:smoothened binding"/>
    <property type="evidence" value="ECO:0007669"/>
    <property type="project" value="TreeGrafter"/>
</dbReference>
<organism evidence="10">
    <name type="scientific">Dugesia japonica</name>
    <name type="common">Planarian</name>
    <dbReference type="NCBI Taxonomy" id="6161"/>
    <lineage>
        <taxon>Eukaryota</taxon>
        <taxon>Metazoa</taxon>
        <taxon>Spiralia</taxon>
        <taxon>Lophotrochozoa</taxon>
        <taxon>Platyhelminthes</taxon>
        <taxon>Rhabditophora</taxon>
        <taxon>Seriata</taxon>
        <taxon>Tricladida</taxon>
        <taxon>Continenticola</taxon>
        <taxon>Geoplanoidea</taxon>
        <taxon>Dugesiidae</taxon>
        <taxon>Dugesia</taxon>
    </lineage>
</organism>
<evidence type="ECO:0000259" key="9">
    <source>
        <dbReference type="PROSITE" id="PS50156"/>
    </source>
</evidence>
<dbReference type="PANTHER" id="PTHR46022">
    <property type="entry name" value="PROTEIN PATCHED"/>
    <property type="match status" value="1"/>
</dbReference>
<feature type="transmembrane region" description="Helical" evidence="8">
    <location>
        <begin position="1135"/>
        <end position="1159"/>
    </location>
</feature>
<protein>
    <submittedName>
        <fullName evidence="10">Patched</fullName>
    </submittedName>
</protein>
<gene>
    <name evidence="10" type="primary">Djptc</name>
</gene>
<dbReference type="InterPro" id="IPR053958">
    <property type="entry name" value="HMGCR/SNAP/NPC1-like_SSD"/>
</dbReference>
<keyword evidence="3 8" id="KW-0812">Transmembrane</keyword>
<comment type="subcellular location">
    <subcellularLocation>
        <location evidence="1">Membrane</location>
        <topology evidence="1">Multi-pass membrane protein</topology>
    </subcellularLocation>
</comment>
<accession>D0VYP1</accession>
<evidence type="ECO:0000256" key="7">
    <source>
        <dbReference type="SAM" id="MobiDB-lite"/>
    </source>
</evidence>
<evidence type="ECO:0000256" key="2">
    <source>
        <dbReference type="ARBA" id="ARBA00005585"/>
    </source>
</evidence>
<dbReference type="GO" id="GO:0097108">
    <property type="term" value="F:hedgehog family protein binding"/>
    <property type="evidence" value="ECO:0007669"/>
    <property type="project" value="TreeGrafter"/>
</dbReference>
<sequence length="1305" mass="150069">MVSMYIKGHNSLKCKTNFKNWFKLKYFRYQEFVKYHHWKILLVGIGFLGLCLLGYKSMKFDKDIMNLWIYNSSRLHNETSFIPTTTENIDSGSVETILQVSSDNNLLSTEYLLEHLQLMQSIIKLTIQYDGRAFTFSDFCQRVQLPKMHDLHDKSIRVSVENIMPCKIISPLNCFWEGSKLLDYDTKMKISNYDEQKSIKIDWKFFNISQEFFYSFQDRSDYKFFIELFQEAGIKSGFVSKPCIDVTDGSCPNRHNSQSDYESIIKQGCSQIGENMDKYSKSLFIGKNNRGLQTLLLLQSSSHVLETMKINNLDWPESKISHVMKMWLNKLRQTVINYNSNRPLLGSIPYRNNKFQSQRLRKSSFYVFTNNALNAALSHASNDETLLVKYLISSGLVMLFIVLLFMSSENLVRSHCWLAITSTLLLVIAIISGLGLMAAVGFTFTAITTQVVPFLVVGIGLDEVIILTKKYSNTIDSFRLKKNYPNPVAQTLYDCATILMVSFSVKLLVLCATAIIPIPLMRSFCIQVIFITALQTGVNVFLYPCLLYLDFARRQSNRIDILCCLLKRQSSHEDLESQSESQTTPRQYDFVRKETDFSNSRIVFSTEFTTSPNTLIPNNVHQYCEINPIDKQRSEPSTSKSFHRSHSVDSNNEMKLMRNPKHQCCWKFRYRLSKTFLHIIMLVPVQITVILITIMVIVMGLYSAINIDCGLILDSIFSRDSNEYNYVRFETETFRLQNFEIITKELDYIHQQESVLQLHHEINELAQVELLENGKFWLSSFIFWLKKIQNDFDNDIKNKRILSNGTWMKNASKNGLLAMTLLVQDGESINYGKLTTSRLIKDEKVDENKFYLLLNVWRSVSVDFDSQPCLLFPQIAPFSIDSFLPNEYPKEPSVIRMSGLNLFTNNPLKFVSCKYFLKGRTPQEELEFVKTIRSITSRFTNNQSVPTIPIGNIFSFSEQYLKLRYQLLIVSIILAVGMFVISLLAINHFLPSVLATLLLSSSLLSPMLFMNFYQLPLNATSGVMALWSGGLGFRFSLFLIVSFVEQSDIPATGKTPSISEIVQSQSSTNSSSEDVIRNRTGWMAHMKCVNKQKQIQIERAFNEVQCDKAVFSTFLGMAFILMTDIGFLWHNFMMLPLVGLIHSLLNYYYLAPIFCFYLIPKTPQKSRNYFDKKPKSSYRCKSQNANIYSSKPYRSHSSRDISKFDENNDSFTHGKLSIIPEESSSILSSVKSTNSHENHINDSSSDSSQSQENNTTHFMKQNIESSLVIQYSVDGQGKSKKETSFSPELAVKTSFKYRQPMGQDH</sequence>
<feature type="transmembrane region" description="Helical" evidence="8">
    <location>
        <begin position="528"/>
        <end position="549"/>
    </location>
</feature>
<dbReference type="PROSITE" id="PS50156">
    <property type="entry name" value="SSD"/>
    <property type="match status" value="1"/>
</dbReference>
<keyword evidence="6" id="KW-0325">Glycoprotein</keyword>
<feature type="transmembrane region" description="Helical" evidence="8">
    <location>
        <begin position="492"/>
        <end position="516"/>
    </location>
</feature>
<feature type="transmembrane region" description="Helical" evidence="8">
    <location>
        <begin position="965"/>
        <end position="986"/>
    </location>
</feature>
<dbReference type="PANTHER" id="PTHR46022:SF1">
    <property type="entry name" value="PROTEIN PATCHED"/>
    <property type="match status" value="1"/>
</dbReference>
<evidence type="ECO:0000313" key="10">
    <source>
        <dbReference type="EMBL" id="BAI49944.1"/>
    </source>
</evidence>
<feature type="transmembrane region" description="Helical" evidence="8">
    <location>
        <begin position="676"/>
        <end position="702"/>
    </location>
</feature>
<feature type="transmembrane region" description="Helical" evidence="8">
    <location>
        <begin position="35"/>
        <end position="55"/>
    </location>
</feature>
<dbReference type="Pfam" id="PF12349">
    <property type="entry name" value="Sterol-sensing"/>
    <property type="match status" value="1"/>
</dbReference>
<dbReference type="GO" id="GO:0008158">
    <property type="term" value="F:hedgehog receptor activity"/>
    <property type="evidence" value="ECO:0007669"/>
    <property type="project" value="TreeGrafter"/>
</dbReference>
<dbReference type="InterPro" id="IPR000731">
    <property type="entry name" value="SSD"/>
</dbReference>
<dbReference type="GO" id="GO:0005886">
    <property type="term" value="C:plasma membrane"/>
    <property type="evidence" value="ECO:0007669"/>
    <property type="project" value="TreeGrafter"/>
</dbReference>
<feature type="transmembrane region" description="Helical" evidence="8">
    <location>
        <begin position="1109"/>
        <end position="1129"/>
    </location>
</feature>
<evidence type="ECO:0000256" key="8">
    <source>
        <dbReference type="SAM" id="Phobius"/>
    </source>
</evidence>
<evidence type="ECO:0000256" key="5">
    <source>
        <dbReference type="ARBA" id="ARBA00023136"/>
    </source>
</evidence>
<keyword evidence="4 8" id="KW-1133">Transmembrane helix</keyword>
<keyword evidence="5 8" id="KW-0472">Membrane</keyword>
<dbReference type="GO" id="GO:0045879">
    <property type="term" value="P:negative regulation of smoothened signaling pathway"/>
    <property type="evidence" value="ECO:0007669"/>
    <property type="project" value="TreeGrafter"/>
</dbReference>
<comment type="similarity">
    <text evidence="2">Belongs to the patched family.</text>
</comment>
<reference evidence="10" key="1">
    <citation type="journal article" date="2009" name="Proc. Natl. Acad. Sci. U.S.A.">
        <title>Planarian Hedgehog/Patched establishes anterior-posterior polarity by regulating Wnt signaling.</title>
        <authorList>
            <person name="Yazawa S."/>
            <person name="Umesono Y."/>
            <person name="Hayashi T."/>
            <person name="Tarui H."/>
            <person name="Agata K."/>
        </authorList>
    </citation>
    <scope>NUCLEOTIDE SEQUENCE</scope>
    <source>
        <strain evidence="10">GI</strain>
        <tissue evidence="10">Head portion</tissue>
    </source>
</reference>